<gene>
    <name evidence="1" type="ORF">H9875_01815</name>
</gene>
<dbReference type="AlphaFoldDB" id="A0A9D1QQX7"/>
<evidence type="ECO:0000313" key="1">
    <source>
        <dbReference type="EMBL" id="HIW71341.1"/>
    </source>
</evidence>
<dbReference type="InterPro" id="IPR001646">
    <property type="entry name" value="5peptide_repeat"/>
</dbReference>
<proteinExistence type="predicted"/>
<comment type="caution">
    <text evidence="1">The sequence shown here is derived from an EMBL/GenBank/DDBJ whole genome shotgun (WGS) entry which is preliminary data.</text>
</comment>
<evidence type="ECO:0000313" key="2">
    <source>
        <dbReference type="Proteomes" id="UP000886822"/>
    </source>
</evidence>
<dbReference type="PANTHER" id="PTHR14136:SF17">
    <property type="entry name" value="BTB_POZ DOMAIN-CONTAINING PROTEIN KCTD9"/>
    <property type="match status" value="1"/>
</dbReference>
<protein>
    <submittedName>
        <fullName evidence="1">Pentapeptide repeat-containing protein</fullName>
    </submittedName>
</protein>
<reference evidence="1" key="2">
    <citation type="submission" date="2021-04" db="EMBL/GenBank/DDBJ databases">
        <authorList>
            <person name="Gilroy R."/>
        </authorList>
    </citation>
    <scope>NUCLEOTIDE SEQUENCE</scope>
    <source>
        <strain evidence="1">CHK173-259</strain>
    </source>
</reference>
<dbReference type="Proteomes" id="UP000886822">
    <property type="component" value="Unassembled WGS sequence"/>
</dbReference>
<dbReference type="EMBL" id="DXGJ01000017">
    <property type="protein sequence ID" value="HIW71341.1"/>
    <property type="molecule type" value="Genomic_DNA"/>
</dbReference>
<reference evidence="1" key="1">
    <citation type="journal article" date="2021" name="PeerJ">
        <title>Extensive microbial diversity within the chicken gut microbiome revealed by metagenomics and culture.</title>
        <authorList>
            <person name="Gilroy R."/>
            <person name="Ravi A."/>
            <person name="Getino M."/>
            <person name="Pursley I."/>
            <person name="Horton D.L."/>
            <person name="Alikhan N.F."/>
            <person name="Baker D."/>
            <person name="Gharbi K."/>
            <person name="Hall N."/>
            <person name="Watson M."/>
            <person name="Adriaenssens E.M."/>
            <person name="Foster-Nyarko E."/>
            <person name="Jarju S."/>
            <person name="Secka A."/>
            <person name="Antonio M."/>
            <person name="Oren A."/>
            <person name="Chaudhuri R.R."/>
            <person name="La Ragione R."/>
            <person name="Hildebrand F."/>
            <person name="Pallen M.J."/>
        </authorList>
    </citation>
    <scope>NUCLEOTIDE SEQUENCE</scope>
    <source>
        <strain evidence="1">CHK173-259</strain>
    </source>
</reference>
<sequence>MITQQKLALADVTPYETYQECEITLPSEPLKVTDVTLRRCTFTGKLDQTEWLDCTFQEMNLANLSWTAGVLYRCAFQACNLLGTNFLGSIWKQTTLTDCRGDYLNLSGARLTKCQMTTSSLHEAYFRDVAFVQGFVADGCDLEGASFWESPLAGVDLSTSTFDQLEVDAQPASLKGLTLNAYQAASILGLFGVHIK</sequence>
<dbReference type="Gene3D" id="2.160.20.80">
    <property type="entry name" value="E3 ubiquitin-protein ligase SopA"/>
    <property type="match status" value="1"/>
</dbReference>
<accession>A0A9D1QQX7</accession>
<dbReference type="SUPFAM" id="SSF141571">
    <property type="entry name" value="Pentapeptide repeat-like"/>
    <property type="match status" value="1"/>
</dbReference>
<dbReference type="InterPro" id="IPR051082">
    <property type="entry name" value="Pentapeptide-BTB/POZ_domain"/>
</dbReference>
<organism evidence="1 2">
    <name type="scientific">Candidatus Levilactobacillus faecigallinarum</name>
    <dbReference type="NCBI Taxonomy" id="2838638"/>
    <lineage>
        <taxon>Bacteria</taxon>
        <taxon>Bacillati</taxon>
        <taxon>Bacillota</taxon>
        <taxon>Bacilli</taxon>
        <taxon>Lactobacillales</taxon>
        <taxon>Lactobacillaceae</taxon>
        <taxon>Levilactobacillus</taxon>
    </lineage>
</organism>
<dbReference type="Pfam" id="PF00805">
    <property type="entry name" value="Pentapeptide"/>
    <property type="match status" value="1"/>
</dbReference>
<dbReference type="PANTHER" id="PTHR14136">
    <property type="entry name" value="BTB_POZ DOMAIN-CONTAINING PROTEIN KCTD9"/>
    <property type="match status" value="1"/>
</dbReference>
<name>A0A9D1QQX7_9LACO</name>